<evidence type="ECO:0000256" key="2">
    <source>
        <dbReference type="ARBA" id="ARBA00005590"/>
    </source>
</evidence>
<dbReference type="GO" id="GO:0009734">
    <property type="term" value="P:auxin-activated signaling pathway"/>
    <property type="evidence" value="ECO:0007669"/>
    <property type="project" value="UniProtKB-KW"/>
</dbReference>
<protein>
    <recommendedName>
        <fullName evidence="12">Amino acid transporter transmembrane domain-containing protein</fullName>
    </recommendedName>
</protein>
<feature type="transmembrane region" description="Helical" evidence="11">
    <location>
        <begin position="131"/>
        <end position="153"/>
    </location>
</feature>
<evidence type="ECO:0000256" key="1">
    <source>
        <dbReference type="ARBA" id="ARBA00004127"/>
    </source>
</evidence>
<feature type="transmembrane region" description="Helical" evidence="11">
    <location>
        <begin position="201"/>
        <end position="222"/>
    </location>
</feature>
<evidence type="ECO:0000256" key="4">
    <source>
        <dbReference type="ARBA" id="ARBA00022692"/>
    </source>
</evidence>
<evidence type="ECO:0000256" key="3">
    <source>
        <dbReference type="ARBA" id="ARBA00022448"/>
    </source>
</evidence>
<organism evidence="13 14">
    <name type="scientific">Rubus argutus</name>
    <name type="common">Southern blackberry</name>
    <dbReference type="NCBI Taxonomy" id="59490"/>
    <lineage>
        <taxon>Eukaryota</taxon>
        <taxon>Viridiplantae</taxon>
        <taxon>Streptophyta</taxon>
        <taxon>Embryophyta</taxon>
        <taxon>Tracheophyta</taxon>
        <taxon>Spermatophyta</taxon>
        <taxon>Magnoliopsida</taxon>
        <taxon>eudicotyledons</taxon>
        <taxon>Gunneridae</taxon>
        <taxon>Pentapetalae</taxon>
        <taxon>rosids</taxon>
        <taxon>fabids</taxon>
        <taxon>Rosales</taxon>
        <taxon>Rosaceae</taxon>
        <taxon>Rosoideae</taxon>
        <taxon>Rosoideae incertae sedis</taxon>
        <taxon>Rubus</taxon>
    </lineage>
</organism>
<keyword evidence="7 11" id="KW-1133">Transmembrane helix</keyword>
<keyword evidence="4 11" id="KW-0812">Transmembrane</keyword>
<feature type="transmembrane region" description="Helical" evidence="11">
    <location>
        <begin position="388"/>
        <end position="405"/>
    </location>
</feature>
<feature type="transmembrane region" description="Helical" evidence="11">
    <location>
        <begin position="242"/>
        <end position="263"/>
    </location>
</feature>
<keyword evidence="8 11" id="KW-0472">Membrane</keyword>
<dbReference type="EMBL" id="JBEDUW010000002">
    <property type="protein sequence ID" value="KAK9946613.1"/>
    <property type="molecule type" value="Genomic_DNA"/>
</dbReference>
<evidence type="ECO:0000256" key="8">
    <source>
        <dbReference type="ARBA" id="ARBA00023136"/>
    </source>
</evidence>
<dbReference type="InterPro" id="IPR013057">
    <property type="entry name" value="AA_transpt_TM"/>
</dbReference>
<evidence type="ECO:0000256" key="6">
    <source>
        <dbReference type="ARBA" id="ARBA00022970"/>
    </source>
</evidence>
<feature type="transmembrane region" description="Helical" evidence="11">
    <location>
        <begin position="411"/>
        <end position="429"/>
    </location>
</feature>
<dbReference type="Pfam" id="PF01490">
    <property type="entry name" value="Aa_trans"/>
    <property type="match status" value="1"/>
</dbReference>
<dbReference type="GO" id="GO:0006865">
    <property type="term" value="P:amino acid transport"/>
    <property type="evidence" value="ECO:0007669"/>
    <property type="project" value="UniProtKB-KW"/>
</dbReference>
<gene>
    <name evidence="13" type="ORF">M0R45_012068</name>
</gene>
<dbReference type="AlphaFoldDB" id="A0AAW1YC44"/>
<proteinExistence type="inferred from homology"/>
<evidence type="ECO:0000256" key="10">
    <source>
        <dbReference type="ARBA" id="ARBA00045588"/>
    </source>
</evidence>
<comment type="caution">
    <text evidence="13">The sequence shown here is derived from an EMBL/GenBank/DDBJ whole genome shotgun (WGS) entry which is preliminary data.</text>
</comment>
<comment type="function">
    <text evidence="10">Carrier protein involved in proton-driven auxin influx. Mediates the formation of auxin gradient from developing leaves (site of auxin biosynthesis) to tips by contributing to the loading of auxin in vascular tissues and facilitating acropetal (base to tip) auxin transport within inner tissues of the root apex, and basipetal (tip to base) auxin transport within outer tissues of the root apex. May be involved in lateral roots and nodules formation.</text>
</comment>
<dbReference type="Proteomes" id="UP001457282">
    <property type="component" value="Unassembled WGS sequence"/>
</dbReference>
<feature type="transmembrane region" description="Helical" evidence="11">
    <location>
        <begin position="71"/>
        <end position="96"/>
    </location>
</feature>
<feature type="transmembrane region" description="Helical" evidence="11">
    <location>
        <begin position="283"/>
        <end position="305"/>
    </location>
</feature>
<dbReference type="GO" id="GO:0015293">
    <property type="term" value="F:symporter activity"/>
    <property type="evidence" value="ECO:0007669"/>
    <property type="project" value="UniProtKB-KW"/>
</dbReference>
<keyword evidence="9" id="KW-0927">Auxin signaling pathway</keyword>
<comment type="subcellular location">
    <subcellularLocation>
        <location evidence="1">Endomembrane system</location>
        <topology evidence="1">Multi-pass membrane protein</topology>
    </subcellularLocation>
</comment>
<sequence length="484" mass="53268">MALSSTVVDADQFHHDLSVSGLNNPGEVVPVDDDGKPKRTGTVWTACAHIITASIGAGVLSLAWAMAQLGWLAGIVILLFCTVTAGYAATLLADCYRFPDPDSGKRNYSYMDAVKVYLEGGRMYKICGWMLYLNLATIGVGFTITTAKSLVAIQKSNCHRKNGEDSPCMFSNIPHIIGFGIVEILLSQLPNFHKLSWLSKLAALMSFVYTSIGIGLSIAKIVSGHGGTTFLAGEDQSLSEKIWMMFIAIGDIAFACSYSLILFDIQDTLKSSPPENKVMKRAVLVGGLTMTLLFMVSGSLGYAAFGNKTPENLLAGFGDEMTKAFWLLDLANLCIVVHIVGAFQVLCQPVFRIVELLARRRWPKSNFITDENPVRLGKMKFNINMFRLSWRTSFVVLVTVIAMAMPFFTDMLALLGAFGYWPLIVYVPIQMHIVQNKIGKQTLRWYGLQVLSLLCLLISLAAASGSIYGLHKRLGEYKLFQFKE</sequence>
<evidence type="ECO:0000313" key="14">
    <source>
        <dbReference type="Proteomes" id="UP001457282"/>
    </source>
</evidence>
<keyword evidence="3" id="KW-0813">Transport</keyword>
<feature type="transmembrane region" description="Helical" evidence="11">
    <location>
        <begin position="325"/>
        <end position="351"/>
    </location>
</feature>
<reference evidence="13 14" key="1">
    <citation type="journal article" date="2023" name="G3 (Bethesda)">
        <title>A chromosome-length genome assembly and annotation of blackberry (Rubus argutus, cv. 'Hillquist').</title>
        <authorList>
            <person name="Bruna T."/>
            <person name="Aryal R."/>
            <person name="Dudchenko O."/>
            <person name="Sargent D.J."/>
            <person name="Mead D."/>
            <person name="Buti M."/>
            <person name="Cavallini A."/>
            <person name="Hytonen T."/>
            <person name="Andres J."/>
            <person name="Pham M."/>
            <person name="Weisz D."/>
            <person name="Mascagni F."/>
            <person name="Usai G."/>
            <person name="Natali L."/>
            <person name="Bassil N."/>
            <person name="Fernandez G.E."/>
            <person name="Lomsadze A."/>
            <person name="Armour M."/>
            <person name="Olukolu B."/>
            <person name="Poorten T."/>
            <person name="Britton C."/>
            <person name="Davik J."/>
            <person name="Ashrafi H."/>
            <person name="Aiden E.L."/>
            <person name="Borodovsky M."/>
            <person name="Worthington M."/>
        </authorList>
    </citation>
    <scope>NUCLEOTIDE SEQUENCE [LARGE SCALE GENOMIC DNA]</scope>
    <source>
        <strain evidence="13">PI 553951</strain>
    </source>
</reference>
<feature type="transmembrane region" description="Helical" evidence="11">
    <location>
        <begin position="450"/>
        <end position="470"/>
    </location>
</feature>
<keyword evidence="6" id="KW-0029">Amino-acid transport</keyword>
<comment type="similarity">
    <text evidence="2">Belongs to the amino acid/polyamine transporter 2 family. Amino acid/auxin permease (AAAP) (TC 2.A.18.1) subfamily.</text>
</comment>
<evidence type="ECO:0000256" key="7">
    <source>
        <dbReference type="ARBA" id="ARBA00022989"/>
    </source>
</evidence>
<evidence type="ECO:0000256" key="9">
    <source>
        <dbReference type="ARBA" id="ARBA00023294"/>
    </source>
</evidence>
<accession>A0AAW1YC44</accession>
<evidence type="ECO:0000256" key="5">
    <source>
        <dbReference type="ARBA" id="ARBA00022847"/>
    </source>
</evidence>
<evidence type="ECO:0000259" key="12">
    <source>
        <dbReference type="Pfam" id="PF01490"/>
    </source>
</evidence>
<dbReference type="GO" id="GO:0012505">
    <property type="term" value="C:endomembrane system"/>
    <property type="evidence" value="ECO:0007669"/>
    <property type="project" value="UniProtKB-SubCell"/>
</dbReference>
<evidence type="ECO:0000256" key="11">
    <source>
        <dbReference type="SAM" id="Phobius"/>
    </source>
</evidence>
<name>A0AAW1YC44_RUBAR</name>
<feature type="domain" description="Amino acid transporter transmembrane" evidence="12">
    <location>
        <begin position="39"/>
        <end position="470"/>
    </location>
</feature>
<dbReference type="PANTHER" id="PTHR48017">
    <property type="entry name" value="OS05G0424000 PROTEIN-RELATED"/>
    <property type="match status" value="1"/>
</dbReference>
<evidence type="ECO:0000313" key="13">
    <source>
        <dbReference type="EMBL" id="KAK9946613.1"/>
    </source>
</evidence>
<feature type="transmembrane region" description="Helical" evidence="11">
    <location>
        <begin position="43"/>
        <end position="65"/>
    </location>
</feature>
<keyword evidence="14" id="KW-1185">Reference proteome</keyword>
<keyword evidence="5" id="KW-0769">Symport</keyword>